<feature type="chain" id="PRO_5045058711" evidence="1">
    <location>
        <begin position="23"/>
        <end position="120"/>
    </location>
</feature>
<evidence type="ECO:0000313" key="3">
    <source>
        <dbReference type="Proteomes" id="UP001385892"/>
    </source>
</evidence>
<name>A0ABU8WLY0_9BURK</name>
<evidence type="ECO:0000313" key="2">
    <source>
        <dbReference type="EMBL" id="MEJ8848518.1"/>
    </source>
</evidence>
<evidence type="ECO:0000256" key="1">
    <source>
        <dbReference type="SAM" id="SignalP"/>
    </source>
</evidence>
<organism evidence="2 3">
    <name type="scientific">Variovorax rhizosphaerae</name>
    <dbReference type="NCBI Taxonomy" id="1836200"/>
    <lineage>
        <taxon>Bacteria</taxon>
        <taxon>Pseudomonadati</taxon>
        <taxon>Pseudomonadota</taxon>
        <taxon>Betaproteobacteria</taxon>
        <taxon>Burkholderiales</taxon>
        <taxon>Comamonadaceae</taxon>
        <taxon>Variovorax</taxon>
    </lineage>
</organism>
<dbReference type="Gene3D" id="2.40.50.320">
    <property type="entry name" value="Copper binding periplasmic protein CusF"/>
    <property type="match status" value="1"/>
</dbReference>
<proteinExistence type="predicted"/>
<protein>
    <submittedName>
        <fullName evidence="2">Copper-binding protein</fullName>
    </submittedName>
</protein>
<accession>A0ABU8WLY0</accession>
<feature type="signal peptide" evidence="1">
    <location>
        <begin position="1"/>
        <end position="22"/>
    </location>
</feature>
<sequence length="120" mass="13149">MNTLRTAVTSALAVIAIGSAVAQPATSSESGSKQSATVFTRARVASFLQETDNRFYVRLKLLPSAKLPFMTQAFRVTDRSLLADIPEGAWVKFTSRRVDGENVLTAIHVVDECKRFQPCD</sequence>
<gene>
    <name evidence="2" type="ORF">WKW82_17800</name>
</gene>
<dbReference type="Proteomes" id="UP001385892">
    <property type="component" value="Unassembled WGS sequence"/>
</dbReference>
<keyword evidence="1" id="KW-0732">Signal</keyword>
<reference evidence="2 3" key="1">
    <citation type="submission" date="2024-03" db="EMBL/GenBank/DDBJ databases">
        <title>Novel species of the genus Variovorax.</title>
        <authorList>
            <person name="Liu Q."/>
            <person name="Xin Y.-H."/>
        </authorList>
    </citation>
    <scope>NUCLEOTIDE SEQUENCE [LARGE SCALE GENOMIC DNA]</scope>
    <source>
        <strain evidence="2 3">KACC 18900</strain>
    </source>
</reference>
<dbReference type="RefSeq" id="WP_340343654.1">
    <property type="nucleotide sequence ID" value="NZ_JBBKZT010000008.1"/>
</dbReference>
<dbReference type="EMBL" id="JBBKZT010000008">
    <property type="protein sequence ID" value="MEJ8848518.1"/>
    <property type="molecule type" value="Genomic_DNA"/>
</dbReference>
<dbReference type="InterPro" id="IPR021647">
    <property type="entry name" value="CusF_Ec"/>
</dbReference>
<comment type="caution">
    <text evidence="2">The sequence shown here is derived from an EMBL/GenBank/DDBJ whole genome shotgun (WGS) entry which is preliminary data.</text>
</comment>
<dbReference type="InterPro" id="IPR042230">
    <property type="entry name" value="CusF_sf"/>
</dbReference>
<dbReference type="Pfam" id="PF11604">
    <property type="entry name" value="CusF_Ec"/>
    <property type="match status" value="1"/>
</dbReference>
<keyword evidence="3" id="KW-1185">Reference proteome</keyword>